<comment type="caution">
    <text evidence="1">The sequence shown here is derived from an EMBL/GenBank/DDBJ whole genome shotgun (WGS) entry which is preliminary data.</text>
</comment>
<gene>
    <name evidence="1" type="primary">PMI1</name>
    <name evidence="1" type="ORF">H4R21_002450</name>
</gene>
<name>A0ACC1L7F5_9FUNG</name>
<dbReference type="EMBL" id="JANBUN010000631">
    <property type="protein sequence ID" value="KAJ2802355.1"/>
    <property type="molecule type" value="Genomic_DNA"/>
</dbReference>
<keyword evidence="2" id="KW-1185">Reference proteome</keyword>
<evidence type="ECO:0000313" key="2">
    <source>
        <dbReference type="Proteomes" id="UP001140087"/>
    </source>
</evidence>
<evidence type="ECO:0000313" key="1">
    <source>
        <dbReference type="EMBL" id="KAJ2802355.1"/>
    </source>
</evidence>
<protein>
    <submittedName>
        <fullName evidence="1">Mannose-6-phosphate isomerase</fullName>
        <ecNumber evidence="1">5.3.1.8</ecNumber>
    </submittedName>
</protein>
<dbReference type="EC" id="5.3.1.8" evidence="1"/>
<organism evidence="1 2">
    <name type="scientific">Coemansia helicoidea</name>
    <dbReference type="NCBI Taxonomy" id="1286919"/>
    <lineage>
        <taxon>Eukaryota</taxon>
        <taxon>Fungi</taxon>
        <taxon>Fungi incertae sedis</taxon>
        <taxon>Zoopagomycota</taxon>
        <taxon>Kickxellomycotina</taxon>
        <taxon>Kickxellomycetes</taxon>
        <taxon>Kickxellales</taxon>
        <taxon>Kickxellaceae</taxon>
        <taxon>Coemansia</taxon>
    </lineage>
</organism>
<proteinExistence type="predicted"/>
<accession>A0ACC1L7F5</accession>
<dbReference type="Proteomes" id="UP001140087">
    <property type="component" value="Unassembled WGS sequence"/>
</dbReference>
<keyword evidence="1" id="KW-0413">Isomerase</keyword>
<sequence>MAAVRLSCTVNNYHWGKRGLASKAAQFAATDPAVAIDPAQPYAELWMGTHPSGPSRVFGSGQSLGELVAADPARLLGAAAGRFGGQLPFLFKVLSIDSALSIQAHPDKALARQLHSERPDAYRDDNHKPEMAIALTEFTALSGFRALGEIAGFLDAYPELRALVPQSAGAFQAAVGAGAEAERAALRALFAELMCAEAAAVAEQMGRLLARTQGSGAREDRLARQLGGEYPGDVGVFCVFVLNVLELAPGEAFFMGPNDPHAYISGDCVECMATSDNVVRAGLTPKLRDVPVLLAMLTYEHGAPDAKLLQPTPAGCGSLLYDPPIDEFSVLRTRAEPGCEVHVPPVDGPRVLIVADGCGTMAVGDESFDVVPGTVFFVYPNSPVALCAADGQPLVAYTAQCLAE</sequence>
<reference evidence="1" key="1">
    <citation type="submission" date="2022-07" db="EMBL/GenBank/DDBJ databases">
        <title>Phylogenomic reconstructions and comparative analyses of Kickxellomycotina fungi.</title>
        <authorList>
            <person name="Reynolds N.K."/>
            <person name="Stajich J.E."/>
            <person name="Barry K."/>
            <person name="Grigoriev I.V."/>
            <person name="Crous P."/>
            <person name="Smith M.E."/>
        </authorList>
    </citation>
    <scope>NUCLEOTIDE SEQUENCE</scope>
    <source>
        <strain evidence="1">BCRC 34780</strain>
    </source>
</reference>